<dbReference type="PROSITE" id="PS51186">
    <property type="entry name" value="GNAT"/>
    <property type="match status" value="1"/>
</dbReference>
<organism evidence="2 3">
    <name type="scientific">Ramlibacter pallidus</name>
    <dbReference type="NCBI Taxonomy" id="2780087"/>
    <lineage>
        <taxon>Bacteria</taxon>
        <taxon>Pseudomonadati</taxon>
        <taxon>Pseudomonadota</taxon>
        <taxon>Betaproteobacteria</taxon>
        <taxon>Burkholderiales</taxon>
        <taxon>Comamonadaceae</taxon>
        <taxon>Ramlibacter</taxon>
    </lineage>
</organism>
<dbReference type="InterPro" id="IPR016181">
    <property type="entry name" value="Acyl_CoA_acyltransferase"/>
</dbReference>
<dbReference type="EMBL" id="JADDIV010000001">
    <property type="protein sequence ID" value="MBE7366205.1"/>
    <property type="molecule type" value="Genomic_DNA"/>
</dbReference>
<evidence type="ECO:0000259" key="1">
    <source>
        <dbReference type="PROSITE" id="PS51186"/>
    </source>
</evidence>
<protein>
    <submittedName>
        <fullName evidence="2">GNAT family N-acetyltransferase</fullName>
    </submittedName>
</protein>
<comment type="caution">
    <text evidence="2">The sequence shown here is derived from an EMBL/GenBank/DDBJ whole genome shotgun (WGS) entry which is preliminary data.</text>
</comment>
<evidence type="ECO:0000313" key="2">
    <source>
        <dbReference type="EMBL" id="MBE7366205.1"/>
    </source>
</evidence>
<dbReference type="Pfam" id="PF00583">
    <property type="entry name" value="Acetyltransf_1"/>
    <property type="match status" value="1"/>
</dbReference>
<name>A0ABR9RY83_9BURK</name>
<dbReference type="Gene3D" id="3.40.630.30">
    <property type="match status" value="1"/>
</dbReference>
<reference evidence="2 3" key="1">
    <citation type="submission" date="2020-10" db="EMBL/GenBank/DDBJ databases">
        <title>Ramlibacter sp. HM2 16S ribosomal RNA gene Genome sequencing and assembly.</title>
        <authorList>
            <person name="Kang M."/>
        </authorList>
    </citation>
    <scope>NUCLEOTIDE SEQUENCE [LARGE SCALE GENOMIC DNA]</scope>
    <source>
        <strain evidence="2 3">HM2</strain>
    </source>
</reference>
<dbReference type="SUPFAM" id="SSF55729">
    <property type="entry name" value="Acyl-CoA N-acyltransferases (Nat)"/>
    <property type="match status" value="1"/>
</dbReference>
<dbReference type="RefSeq" id="WP_193674834.1">
    <property type="nucleotide sequence ID" value="NZ_JADDIV010000001.1"/>
</dbReference>
<accession>A0ABR9RY83</accession>
<proteinExistence type="predicted"/>
<dbReference type="CDD" id="cd04301">
    <property type="entry name" value="NAT_SF"/>
    <property type="match status" value="1"/>
</dbReference>
<dbReference type="InterPro" id="IPR000182">
    <property type="entry name" value="GNAT_dom"/>
</dbReference>
<gene>
    <name evidence="2" type="ORF">IM787_01370</name>
</gene>
<keyword evidence="3" id="KW-1185">Reference proteome</keyword>
<sequence>MNITISPATEEEVRSGYVGRQLREFNYRHVGEYPEVQSIRLNARDAEGQVVGGLRAVVALHWLRVEVLWVREDARRNGIGSRLLMEAERIARELGARNAALETFEWQAPRFYARHGYEEAARMDNYVGEYYLAIMRKRL</sequence>
<evidence type="ECO:0000313" key="3">
    <source>
        <dbReference type="Proteomes" id="UP000806285"/>
    </source>
</evidence>
<dbReference type="Proteomes" id="UP000806285">
    <property type="component" value="Unassembled WGS sequence"/>
</dbReference>
<feature type="domain" description="N-acetyltransferase" evidence="1">
    <location>
        <begin position="3"/>
        <end position="137"/>
    </location>
</feature>